<accession>A0A9W6Y587</accession>
<dbReference type="EMBL" id="BSXT01003249">
    <property type="protein sequence ID" value="GMF53221.1"/>
    <property type="molecule type" value="Genomic_DNA"/>
</dbReference>
<name>A0A9W6Y587_9STRA</name>
<protein>
    <submittedName>
        <fullName evidence="1">Unnamed protein product</fullName>
    </submittedName>
</protein>
<dbReference type="AlphaFoldDB" id="A0A9W6Y587"/>
<proteinExistence type="predicted"/>
<dbReference type="Proteomes" id="UP001165121">
    <property type="component" value="Unassembled WGS sequence"/>
</dbReference>
<reference evidence="1" key="1">
    <citation type="submission" date="2023-04" db="EMBL/GenBank/DDBJ databases">
        <title>Phytophthora fragariaefolia NBRC 109709.</title>
        <authorList>
            <person name="Ichikawa N."/>
            <person name="Sato H."/>
            <person name="Tonouchi N."/>
        </authorList>
    </citation>
    <scope>NUCLEOTIDE SEQUENCE</scope>
    <source>
        <strain evidence="1">NBRC 109709</strain>
    </source>
</reference>
<sequence>MADIQIGKHLAQFAGHEELAQPWVSLEREVCRLINQFEPGVPLGTESSVNLSGAQANTNQYATNRILDSFADLERRRKQQEKLLCQHMNPSHGPNRNGGNSLKEIRSFDGNEILVRFNASRYQERTMLLWSLVEHSLTSAKLGITDDEALQILISALEDTHSEVFIAGCAFLRSLITFLPYFQDTLASKWDVSMQALRSSHSILELTYQTLMLCIRWLKLWIVFLRDLTLARNQSAMLLH</sequence>
<evidence type="ECO:0000313" key="2">
    <source>
        <dbReference type="Proteomes" id="UP001165121"/>
    </source>
</evidence>
<dbReference type="OrthoDB" id="66599at2759"/>
<evidence type="ECO:0000313" key="1">
    <source>
        <dbReference type="EMBL" id="GMF53221.1"/>
    </source>
</evidence>
<keyword evidence="2" id="KW-1185">Reference proteome</keyword>
<organism evidence="1 2">
    <name type="scientific">Phytophthora fragariaefolia</name>
    <dbReference type="NCBI Taxonomy" id="1490495"/>
    <lineage>
        <taxon>Eukaryota</taxon>
        <taxon>Sar</taxon>
        <taxon>Stramenopiles</taxon>
        <taxon>Oomycota</taxon>
        <taxon>Peronosporomycetes</taxon>
        <taxon>Peronosporales</taxon>
        <taxon>Peronosporaceae</taxon>
        <taxon>Phytophthora</taxon>
    </lineage>
</organism>
<comment type="caution">
    <text evidence="1">The sequence shown here is derived from an EMBL/GenBank/DDBJ whole genome shotgun (WGS) entry which is preliminary data.</text>
</comment>
<gene>
    <name evidence="1" type="ORF">Pfra01_002195000</name>
</gene>